<dbReference type="Proteomes" id="UP000254785">
    <property type="component" value="Unassembled WGS sequence"/>
</dbReference>
<accession>A0A376Y2F1</accession>
<dbReference type="Pfam" id="PF09612">
    <property type="entry name" value="HtrL_YibB"/>
    <property type="match status" value="1"/>
</dbReference>
<sequence length="36" mass="4060">MIGNHVYIIGGAIVGSQHKWKEFYKLVLGKSKNNTK</sequence>
<reference evidence="1 2" key="1">
    <citation type="submission" date="2018-06" db="EMBL/GenBank/DDBJ databases">
        <authorList>
            <consortium name="Pathogen Informatics"/>
            <person name="Doyle S."/>
        </authorList>
    </citation>
    <scope>NUCLEOTIDE SEQUENCE [LARGE SCALE GENOMIC DNA]</scope>
    <source>
        <strain evidence="1 2">NCTC9117</strain>
    </source>
</reference>
<name>A0A376Y2F1_ECOLX</name>
<dbReference type="InterPro" id="IPR011735">
    <property type="entry name" value="WlaTC/HtrL_glycosyltransf"/>
</dbReference>
<proteinExistence type="predicted"/>
<gene>
    <name evidence="1" type="primary">htrL</name>
    <name evidence="1" type="ORF">NCTC9117_00316</name>
</gene>
<evidence type="ECO:0000313" key="2">
    <source>
        <dbReference type="Proteomes" id="UP000254785"/>
    </source>
</evidence>
<organism evidence="1 2">
    <name type="scientific">Escherichia coli</name>
    <dbReference type="NCBI Taxonomy" id="562"/>
    <lineage>
        <taxon>Bacteria</taxon>
        <taxon>Pseudomonadati</taxon>
        <taxon>Pseudomonadota</taxon>
        <taxon>Gammaproteobacteria</taxon>
        <taxon>Enterobacterales</taxon>
        <taxon>Enterobacteriaceae</taxon>
        <taxon>Escherichia</taxon>
    </lineage>
</organism>
<dbReference type="EMBL" id="UGDC01000003">
    <property type="protein sequence ID" value="STJ77803.1"/>
    <property type="molecule type" value="Genomic_DNA"/>
</dbReference>
<dbReference type="AlphaFoldDB" id="A0A376Y2F1"/>
<evidence type="ECO:0000313" key="1">
    <source>
        <dbReference type="EMBL" id="STJ77803.1"/>
    </source>
</evidence>
<protein>
    <submittedName>
        <fullName evidence="1">Involved in lipopolysaccharide biosynthesis</fullName>
    </submittedName>
</protein>